<protein>
    <submittedName>
        <fullName evidence="1">Uncharacterized protein</fullName>
    </submittedName>
</protein>
<name>A0ACC4DMC1_PURLI</name>
<dbReference type="Proteomes" id="UP001638806">
    <property type="component" value="Unassembled WGS sequence"/>
</dbReference>
<gene>
    <name evidence="1" type="ORF">ACCO45_009545</name>
</gene>
<evidence type="ECO:0000313" key="2">
    <source>
        <dbReference type="Proteomes" id="UP001638806"/>
    </source>
</evidence>
<proteinExistence type="predicted"/>
<comment type="caution">
    <text evidence="1">The sequence shown here is derived from an EMBL/GenBank/DDBJ whole genome shotgun (WGS) entry which is preliminary data.</text>
</comment>
<dbReference type="EMBL" id="JBGNUJ010000008">
    <property type="protein sequence ID" value="KAL3956699.1"/>
    <property type="molecule type" value="Genomic_DNA"/>
</dbReference>
<reference evidence="1" key="1">
    <citation type="submission" date="2024-12" db="EMBL/GenBank/DDBJ databases">
        <title>Comparative genomics and development of molecular markers within Purpureocillium lilacinum and among Purpureocillium species.</title>
        <authorList>
            <person name="Yeh Z.-Y."/>
            <person name="Ni N.-T."/>
            <person name="Lo P.-H."/>
            <person name="Mushyakhwo K."/>
            <person name="Lin C.-F."/>
            <person name="Nai Y.-S."/>
        </authorList>
    </citation>
    <scope>NUCLEOTIDE SEQUENCE</scope>
    <source>
        <strain evidence="1">NCHU-NPUST-175</strain>
    </source>
</reference>
<organism evidence="1 2">
    <name type="scientific">Purpureocillium lilacinum</name>
    <name type="common">Paecilomyces lilacinus</name>
    <dbReference type="NCBI Taxonomy" id="33203"/>
    <lineage>
        <taxon>Eukaryota</taxon>
        <taxon>Fungi</taxon>
        <taxon>Dikarya</taxon>
        <taxon>Ascomycota</taxon>
        <taxon>Pezizomycotina</taxon>
        <taxon>Sordariomycetes</taxon>
        <taxon>Hypocreomycetidae</taxon>
        <taxon>Hypocreales</taxon>
        <taxon>Ophiocordycipitaceae</taxon>
        <taxon>Purpureocillium</taxon>
    </lineage>
</organism>
<sequence length="294" mass="33149">MAWPWRLVYRFWIRSRRIRVCIARQPQSKPSSLRHGKIDDRKSQASRDPFNTKAQGPVRSVGSQRTPPCRAAQLSGLVAVFKLNRTPSSPPLAVDSDVFMGQKQFKIGRKNMSGHYDVESTDGRHLYYVDMWSLGSGKPDLTMHDGPDNKSPIVAVCHMPALSNSFKMGLGDLSRLDAMVWEELAKERLTKAGWRWATDLPDGTRANLIWKRTKCAAVDGMTVPSMSSRNFKLQDVQTSEVLAVFTSQRTYRTCGVLQVNVDHGHTFELMVLATCLTLYEESRREAQRSWSGGS</sequence>
<evidence type="ECO:0000313" key="1">
    <source>
        <dbReference type="EMBL" id="KAL3956699.1"/>
    </source>
</evidence>
<accession>A0ACC4DMC1</accession>
<keyword evidence="2" id="KW-1185">Reference proteome</keyword>